<organism evidence="3 4">
    <name type="scientific">Aspergillus cavernicola</name>
    <dbReference type="NCBI Taxonomy" id="176166"/>
    <lineage>
        <taxon>Eukaryota</taxon>
        <taxon>Fungi</taxon>
        <taxon>Dikarya</taxon>
        <taxon>Ascomycota</taxon>
        <taxon>Pezizomycotina</taxon>
        <taxon>Eurotiomycetes</taxon>
        <taxon>Eurotiomycetidae</taxon>
        <taxon>Eurotiales</taxon>
        <taxon>Aspergillaceae</taxon>
        <taxon>Aspergillus</taxon>
        <taxon>Aspergillus subgen. Nidulantes</taxon>
    </lineage>
</organism>
<feature type="domain" description="DUF6314" evidence="2">
    <location>
        <begin position="184"/>
        <end position="236"/>
    </location>
</feature>
<protein>
    <recommendedName>
        <fullName evidence="2">DUF6314 domain-containing protein</fullName>
    </recommendedName>
</protein>
<evidence type="ECO:0000313" key="4">
    <source>
        <dbReference type="Proteomes" id="UP001610335"/>
    </source>
</evidence>
<name>A0ABR4HJJ4_9EURO</name>
<evidence type="ECO:0000256" key="1">
    <source>
        <dbReference type="SAM" id="MobiDB-lite"/>
    </source>
</evidence>
<proteinExistence type="predicted"/>
<feature type="region of interest" description="Disordered" evidence="1">
    <location>
        <begin position="150"/>
        <end position="173"/>
    </location>
</feature>
<dbReference type="Pfam" id="PF19834">
    <property type="entry name" value="DUF6314"/>
    <property type="match status" value="2"/>
</dbReference>
<comment type="caution">
    <text evidence="3">The sequence shown here is derived from an EMBL/GenBank/DDBJ whole genome shotgun (WGS) entry which is preliminary data.</text>
</comment>
<feature type="domain" description="DUF6314" evidence="2">
    <location>
        <begin position="29"/>
        <end position="152"/>
    </location>
</feature>
<evidence type="ECO:0000313" key="3">
    <source>
        <dbReference type="EMBL" id="KAL2815643.1"/>
    </source>
</evidence>
<sequence length="239" mass="26582">MPRYLLPTIFSSIARTTTATATATPSPTRWTLLRTLKSENPNDIQGELHGTASFTPLHSPSLNTNTITHATTDATKNPEERYTDLLYSEEGSLPALPILNIGPGLRWTKKYIWRLSAEGGISVWFVKVDKSSTEEEADYLFHEFDLITNNDTNPNTDKDTDSGGNEFVTPPVPPEVIQGEKTKIIAARGNHLCINDMYRTAYAFRVDEENGEVLSWASRHVVRGPKKGQDIVNLYSKGS</sequence>
<gene>
    <name evidence="3" type="ORF">BDW59DRAFT_176075</name>
</gene>
<accession>A0ABR4HJJ4</accession>
<reference evidence="3 4" key="1">
    <citation type="submission" date="2024-07" db="EMBL/GenBank/DDBJ databases">
        <title>Section-level genome sequencing and comparative genomics of Aspergillus sections Usti and Cavernicolus.</title>
        <authorList>
            <consortium name="Lawrence Berkeley National Laboratory"/>
            <person name="Nybo J.L."/>
            <person name="Vesth T.C."/>
            <person name="Theobald S."/>
            <person name="Frisvad J.C."/>
            <person name="Larsen T.O."/>
            <person name="Kjaerboelling I."/>
            <person name="Rothschild-Mancinelli K."/>
            <person name="Lyhne E.K."/>
            <person name="Kogle M.E."/>
            <person name="Barry K."/>
            <person name="Clum A."/>
            <person name="Na H."/>
            <person name="Ledsgaard L."/>
            <person name="Lin J."/>
            <person name="Lipzen A."/>
            <person name="Kuo A."/>
            <person name="Riley R."/>
            <person name="Mondo S."/>
            <person name="LaButti K."/>
            <person name="Haridas S."/>
            <person name="Pangalinan J."/>
            <person name="Salamov A.A."/>
            <person name="Simmons B.A."/>
            <person name="Magnuson J.K."/>
            <person name="Chen J."/>
            <person name="Drula E."/>
            <person name="Henrissat B."/>
            <person name="Wiebenga A."/>
            <person name="Lubbers R.J."/>
            <person name="Gomes A.C."/>
            <person name="Makela M.R."/>
            <person name="Stajich J."/>
            <person name="Grigoriev I.V."/>
            <person name="Mortensen U.H."/>
            <person name="De vries R.P."/>
            <person name="Baker S.E."/>
            <person name="Andersen M.R."/>
        </authorList>
    </citation>
    <scope>NUCLEOTIDE SEQUENCE [LARGE SCALE GENOMIC DNA]</scope>
    <source>
        <strain evidence="3 4">CBS 600.67</strain>
    </source>
</reference>
<dbReference type="InterPro" id="IPR045632">
    <property type="entry name" value="DUF6314"/>
</dbReference>
<dbReference type="Proteomes" id="UP001610335">
    <property type="component" value="Unassembled WGS sequence"/>
</dbReference>
<keyword evidence="4" id="KW-1185">Reference proteome</keyword>
<evidence type="ECO:0000259" key="2">
    <source>
        <dbReference type="Pfam" id="PF19834"/>
    </source>
</evidence>
<dbReference type="EMBL" id="JBFXLS010000110">
    <property type="protein sequence ID" value="KAL2815643.1"/>
    <property type="molecule type" value="Genomic_DNA"/>
</dbReference>